<evidence type="ECO:0000256" key="1">
    <source>
        <dbReference type="SAM" id="Phobius"/>
    </source>
</evidence>
<proteinExistence type="predicted"/>
<keyword evidence="3" id="KW-1185">Reference proteome</keyword>
<dbReference type="OrthoDB" id="3357408at2759"/>
<protein>
    <submittedName>
        <fullName evidence="2">Uncharacterized protein</fullName>
    </submittedName>
</protein>
<feature type="transmembrane region" description="Helical" evidence="1">
    <location>
        <begin position="33"/>
        <end position="52"/>
    </location>
</feature>
<keyword evidence="1" id="KW-1133">Transmembrane helix</keyword>
<feature type="non-terminal residue" evidence="2">
    <location>
        <position position="1"/>
    </location>
</feature>
<accession>A0A5C3LV61</accession>
<dbReference type="AlphaFoldDB" id="A0A5C3LV61"/>
<organism evidence="2 3">
    <name type="scientific">Crucibulum laeve</name>
    <dbReference type="NCBI Taxonomy" id="68775"/>
    <lineage>
        <taxon>Eukaryota</taxon>
        <taxon>Fungi</taxon>
        <taxon>Dikarya</taxon>
        <taxon>Basidiomycota</taxon>
        <taxon>Agaricomycotina</taxon>
        <taxon>Agaricomycetes</taxon>
        <taxon>Agaricomycetidae</taxon>
        <taxon>Agaricales</taxon>
        <taxon>Agaricineae</taxon>
        <taxon>Nidulariaceae</taxon>
        <taxon>Crucibulum</taxon>
    </lineage>
</organism>
<evidence type="ECO:0000313" key="3">
    <source>
        <dbReference type="Proteomes" id="UP000308652"/>
    </source>
</evidence>
<dbReference type="Proteomes" id="UP000308652">
    <property type="component" value="Unassembled WGS sequence"/>
</dbReference>
<gene>
    <name evidence="2" type="ORF">BDQ12DRAFT_616759</name>
</gene>
<sequence>IQGIYLVTFFSCLQVLLFENGRLKGLTATNKTLLVAALLMFVFGTLDVALGLRHNLDAFVYTTGTPEEEFAHISYWVNVMKIVNYDAQTFIGDGILLYRCFIIYNRAWLIIILPALMWIGTAVCSVLAVYIEATLGTGVLTESQLKPFITGTLSLTLAMNIITTDEGDIHSGLIIHRILLIQSNTVGRLTRTSGISPPSRVVKVLIECGAIYTVSVLILFGCYLSSNNAQLGVSDSIVQIIGITFNLIILNVGRGTATTSQPVTTNTFISSDQWSSEHRASRATGLHHVNITRVTNVTRDGLEEDKNIQLNHLSIEPESNLKPAPQWSVTAV</sequence>
<dbReference type="EMBL" id="ML213668">
    <property type="protein sequence ID" value="TFK32631.1"/>
    <property type="molecule type" value="Genomic_DNA"/>
</dbReference>
<keyword evidence="1" id="KW-0812">Transmembrane</keyword>
<name>A0A5C3LV61_9AGAR</name>
<keyword evidence="1" id="KW-0472">Membrane</keyword>
<reference evidence="2 3" key="1">
    <citation type="journal article" date="2019" name="Nat. Ecol. Evol.">
        <title>Megaphylogeny resolves global patterns of mushroom evolution.</title>
        <authorList>
            <person name="Varga T."/>
            <person name="Krizsan K."/>
            <person name="Foldi C."/>
            <person name="Dima B."/>
            <person name="Sanchez-Garcia M."/>
            <person name="Sanchez-Ramirez S."/>
            <person name="Szollosi G.J."/>
            <person name="Szarkandi J.G."/>
            <person name="Papp V."/>
            <person name="Albert L."/>
            <person name="Andreopoulos W."/>
            <person name="Angelini C."/>
            <person name="Antonin V."/>
            <person name="Barry K.W."/>
            <person name="Bougher N.L."/>
            <person name="Buchanan P."/>
            <person name="Buyck B."/>
            <person name="Bense V."/>
            <person name="Catcheside P."/>
            <person name="Chovatia M."/>
            <person name="Cooper J."/>
            <person name="Damon W."/>
            <person name="Desjardin D."/>
            <person name="Finy P."/>
            <person name="Geml J."/>
            <person name="Haridas S."/>
            <person name="Hughes K."/>
            <person name="Justo A."/>
            <person name="Karasinski D."/>
            <person name="Kautmanova I."/>
            <person name="Kiss B."/>
            <person name="Kocsube S."/>
            <person name="Kotiranta H."/>
            <person name="LaButti K.M."/>
            <person name="Lechner B.E."/>
            <person name="Liimatainen K."/>
            <person name="Lipzen A."/>
            <person name="Lukacs Z."/>
            <person name="Mihaltcheva S."/>
            <person name="Morgado L.N."/>
            <person name="Niskanen T."/>
            <person name="Noordeloos M.E."/>
            <person name="Ohm R.A."/>
            <person name="Ortiz-Santana B."/>
            <person name="Ovrebo C."/>
            <person name="Racz N."/>
            <person name="Riley R."/>
            <person name="Savchenko A."/>
            <person name="Shiryaev A."/>
            <person name="Soop K."/>
            <person name="Spirin V."/>
            <person name="Szebenyi C."/>
            <person name="Tomsovsky M."/>
            <person name="Tulloss R.E."/>
            <person name="Uehling J."/>
            <person name="Grigoriev I.V."/>
            <person name="Vagvolgyi C."/>
            <person name="Papp T."/>
            <person name="Martin F.M."/>
            <person name="Miettinen O."/>
            <person name="Hibbett D.S."/>
            <person name="Nagy L.G."/>
        </authorList>
    </citation>
    <scope>NUCLEOTIDE SEQUENCE [LARGE SCALE GENOMIC DNA]</scope>
    <source>
        <strain evidence="2 3">CBS 166.37</strain>
    </source>
</reference>
<dbReference type="STRING" id="68775.A0A5C3LV61"/>
<feature type="transmembrane region" description="Helical" evidence="1">
    <location>
        <begin position="107"/>
        <end position="131"/>
    </location>
</feature>
<evidence type="ECO:0000313" key="2">
    <source>
        <dbReference type="EMBL" id="TFK32631.1"/>
    </source>
</evidence>